<evidence type="ECO:0000256" key="1">
    <source>
        <dbReference type="ARBA" id="ARBA00004323"/>
    </source>
</evidence>
<keyword evidence="3" id="KW-0328">Glycosyltransferase</keyword>
<dbReference type="GO" id="GO:0030158">
    <property type="term" value="F:protein xylosyltransferase activity"/>
    <property type="evidence" value="ECO:0007669"/>
    <property type="project" value="InterPro"/>
</dbReference>
<evidence type="ECO:0000256" key="5">
    <source>
        <dbReference type="ARBA" id="ARBA00022692"/>
    </source>
</evidence>
<dbReference type="InterPro" id="IPR043538">
    <property type="entry name" value="XYLT"/>
</dbReference>
<organism evidence="15 16">
    <name type="scientific">Pedobacter psychrodurus</name>
    <dbReference type="NCBI Taxonomy" id="2530456"/>
    <lineage>
        <taxon>Bacteria</taxon>
        <taxon>Pseudomonadati</taxon>
        <taxon>Bacteroidota</taxon>
        <taxon>Sphingobacteriia</taxon>
        <taxon>Sphingobacteriales</taxon>
        <taxon>Sphingobacteriaceae</taxon>
        <taxon>Pedobacter</taxon>
    </lineage>
</organism>
<keyword evidence="11" id="KW-0472">Membrane</keyword>
<evidence type="ECO:0000256" key="10">
    <source>
        <dbReference type="ARBA" id="ARBA00023034"/>
    </source>
</evidence>
<dbReference type="AlphaFoldDB" id="A0A4R0PTT3"/>
<dbReference type="GO" id="GO:0015012">
    <property type="term" value="P:heparan sulfate proteoglycan biosynthetic process"/>
    <property type="evidence" value="ECO:0007669"/>
    <property type="project" value="TreeGrafter"/>
</dbReference>
<dbReference type="Proteomes" id="UP000293925">
    <property type="component" value="Unassembled WGS sequence"/>
</dbReference>
<comment type="subcellular location">
    <subcellularLocation>
        <location evidence="2">Endoplasmic reticulum membrane</location>
        <topology evidence="2">Single-pass type II membrane protein</topology>
    </subcellularLocation>
    <subcellularLocation>
        <location evidence="1">Golgi apparatus membrane</location>
        <topology evidence="1">Single-pass type II membrane protein</topology>
    </subcellularLocation>
</comment>
<name>A0A4R0PTT3_9SPHI</name>
<evidence type="ECO:0000256" key="13">
    <source>
        <dbReference type="ARBA" id="ARBA00023180"/>
    </source>
</evidence>
<evidence type="ECO:0000256" key="9">
    <source>
        <dbReference type="ARBA" id="ARBA00022989"/>
    </source>
</evidence>
<evidence type="ECO:0000256" key="6">
    <source>
        <dbReference type="ARBA" id="ARBA00022723"/>
    </source>
</evidence>
<evidence type="ECO:0000256" key="11">
    <source>
        <dbReference type="ARBA" id="ARBA00023136"/>
    </source>
</evidence>
<dbReference type="Pfam" id="PF02485">
    <property type="entry name" value="Branch"/>
    <property type="match status" value="1"/>
</dbReference>
<dbReference type="GO" id="GO:0046872">
    <property type="term" value="F:metal ion binding"/>
    <property type="evidence" value="ECO:0007669"/>
    <property type="project" value="UniProtKB-KW"/>
</dbReference>
<evidence type="ECO:0000256" key="3">
    <source>
        <dbReference type="ARBA" id="ARBA00022676"/>
    </source>
</evidence>
<keyword evidence="7" id="KW-0256">Endoplasmic reticulum</keyword>
<keyword evidence="13" id="KW-0325">Glycoprotein</keyword>
<evidence type="ECO:0000256" key="7">
    <source>
        <dbReference type="ARBA" id="ARBA00022824"/>
    </source>
</evidence>
<protein>
    <recommendedName>
        <fullName evidence="14">Peptide O-xylosyltransferase</fullName>
    </recommendedName>
</protein>
<keyword evidence="16" id="KW-1185">Reference proteome</keyword>
<keyword evidence="6" id="KW-0479">Metal-binding</keyword>
<evidence type="ECO:0000256" key="8">
    <source>
        <dbReference type="ARBA" id="ARBA00022968"/>
    </source>
</evidence>
<dbReference type="GO" id="GO:0016020">
    <property type="term" value="C:membrane"/>
    <property type="evidence" value="ECO:0007669"/>
    <property type="project" value="InterPro"/>
</dbReference>
<keyword evidence="10" id="KW-0333">Golgi apparatus</keyword>
<proteinExistence type="predicted"/>
<evidence type="ECO:0000313" key="16">
    <source>
        <dbReference type="Proteomes" id="UP000293925"/>
    </source>
</evidence>
<reference evidence="15 16" key="1">
    <citation type="submission" date="2019-02" db="EMBL/GenBank/DDBJ databases">
        <title>Pedobacter sp. RP-3-21 sp. nov., isolated from Arctic soil.</title>
        <authorList>
            <person name="Dahal R.H."/>
        </authorList>
    </citation>
    <scope>NUCLEOTIDE SEQUENCE [LARGE SCALE GENOMIC DNA]</scope>
    <source>
        <strain evidence="15 16">RP-3-21</strain>
    </source>
</reference>
<gene>
    <name evidence="15" type="ORF">EZ456_17535</name>
</gene>
<keyword evidence="12" id="KW-1015">Disulfide bond</keyword>
<dbReference type="PANTHER" id="PTHR46025:SF3">
    <property type="entry name" value="XYLOSYLTRANSFERASE OXT"/>
    <property type="match status" value="1"/>
</dbReference>
<evidence type="ECO:0000313" key="15">
    <source>
        <dbReference type="EMBL" id="TCD23407.1"/>
    </source>
</evidence>
<dbReference type="InterPro" id="IPR003406">
    <property type="entry name" value="Glyco_trans_14"/>
</dbReference>
<keyword evidence="8" id="KW-0735">Signal-anchor</keyword>
<keyword evidence="5" id="KW-0812">Transmembrane</keyword>
<evidence type="ECO:0000256" key="4">
    <source>
        <dbReference type="ARBA" id="ARBA00022679"/>
    </source>
</evidence>
<comment type="caution">
    <text evidence="15">The sequence shown here is derived from an EMBL/GenBank/DDBJ whole genome shotgun (WGS) entry which is preliminary data.</text>
</comment>
<dbReference type="PANTHER" id="PTHR46025">
    <property type="entry name" value="XYLOSYLTRANSFERASE OXT"/>
    <property type="match status" value="1"/>
</dbReference>
<dbReference type="OrthoDB" id="7943907at2"/>
<dbReference type="RefSeq" id="WP_131532381.1">
    <property type="nucleotide sequence ID" value="NZ_SJSO01000016.1"/>
</dbReference>
<dbReference type="GO" id="GO:0050650">
    <property type="term" value="P:chondroitin sulfate proteoglycan biosynthetic process"/>
    <property type="evidence" value="ECO:0007669"/>
    <property type="project" value="TreeGrafter"/>
</dbReference>
<accession>A0A4R0PTT3</accession>
<keyword evidence="9" id="KW-1133">Transmembrane helix</keyword>
<evidence type="ECO:0000256" key="14">
    <source>
        <dbReference type="ARBA" id="ARBA00042865"/>
    </source>
</evidence>
<evidence type="ECO:0000256" key="12">
    <source>
        <dbReference type="ARBA" id="ARBA00023157"/>
    </source>
</evidence>
<evidence type="ECO:0000256" key="2">
    <source>
        <dbReference type="ARBA" id="ARBA00004648"/>
    </source>
</evidence>
<dbReference type="EMBL" id="SJSO01000016">
    <property type="protein sequence ID" value="TCD23407.1"/>
    <property type="molecule type" value="Genomic_DNA"/>
</dbReference>
<keyword evidence="4 15" id="KW-0808">Transferase</keyword>
<sequence length="288" mass="33714">MRVANIIMAYKNPKQLGMMIKAMAHPEFDFYIHLDKKIAISGFQHLQDLPNVYFIINRTVCNWGGFQFVQAILRSLEEILQKRIAYDFYNLLSAQDYPIKPVGIIADFFRQNIGKSFVSYDTEGNEKWWSHARSRFESYHFTDFNFKGKYLLQRVINNILPKRKFPLPAKLYGACISSWWSISSACAVYLTSYIKEEQGLMRFMKYTWAADEFFIATLLMDSPYKNTIVNDNLRMITWDENLPNPLILKSVDFAGIRSSEKLFARKFDIDIDAKILSQIDENLLINIQ</sequence>